<evidence type="ECO:0000313" key="11">
    <source>
        <dbReference type="EMBL" id="KAG8460970.1"/>
    </source>
</evidence>
<dbReference type="GO" id="GO:0006437">
    <property type="term" value="P:tyrosyl-tRNA aminoacylation"/>
    <property type="evidence" value="ECO:0007669"/>
    <property type="project" value="InterPro"/>
</dbReference>
<evidence type="ECO:0000256" key="4">
    <source>
        <dbReference type="ARBA" id="ARBA00022840"/>
    </source>
</evidence>
<dbReference type="InterPro" id="IPR014729">
    <property type="entry name" value="Rossmann-like_a/b/a_fold"/>
</dbReference>
<dbReference type="Gene3D" id="3.10.290.10">
    <property type="entry name" value="RNA-binding S4 domain"/>
    <property type="match status" value="1"/>
</dbReference>
<protein>
    <recommendedName>
        <fullName evidence="1 10">Tyrosine--tRNA ligase</fullName>
        <ecNumber evidence="1 10">6.1.1.1</ecNumber>
    </recommendedName>
    <alternativeName>
        <fullName evidence="7 10">Tyrosyl-tRNA synthetase</fullName>
    </alternativeName>
</protein>
<evidence type="ECO:0000256" key="10">
    <source>
        <dbReference type="RuleBase" id="RU361234"/>
    </source>
</evidence>
<dbReference type="Gene3D" id="3.40.50.620">
    <property type="entry name" value="HUPs"/>
    <property type="match status" value="1"/>
</dbReference>
<name>A0A8J6C8V9_DIALT</name>
<keyword evidence="6 10" id="KW-0030">Aminoacyl-tRNA synthetase</keyword>
<dbReference type="OMA" id="YMMAKDS"/>
<dbReference type="InterPro" id="IPR036986">
    <property type="entry name" value="S4_RNA-bd_sf"/>
</dbReference>
<dbReference type="GO" id="GO:0003723">
    <property type="term" value="F:RNA binding"/>
    <property type="evidence" value="ECO:0007669"/>
    <property type="project" value="UniProtKB-KW"/>
</dbReference>
<evidence type="ECO:0000313" key="12">
    <source>
        <dbReference type="Proteomes" id="UP000751190"/>
    </source>
</evidence>
<keyword evidence="5 10" id="KW-0648">Protein biosynthesis</keyword>
<dbReference type="GO" id="GO:0005524">
    <property type="term" value="F:ATP binding"/>
    <property type="evidence" value="ECO:0007669"/>
    <property type="project" value="UniProtKB-KW"/>
</dbReference>
<evidence type="ECO:0000256" key="7">
    <source>
        <dbReference type="ARBA" id="ARBA00033323"/>
    </source>
</evidence>
<keyword evidence="12" id="KW-1185">Reference proteome</keyword>
<dbReference type="Proteomes" id="UP000751190">
    <property type="component" value="Unassembled WGS sequence"/>
</dbReference>
<comment type="similarity">
    <text evidence="10">Belongs to the class-I aminoacyl-tRNA synthetase family.</text>
</comment>
<dbReference type="SUPFAM" id="SSF55174">
    <property type="entry name" value="Alpha-L RNA-binding motif"/>
    <property type="match status" value="1"/>
</dbReference>
<sequence>MSEDAADTPAPVDASAAVNSEFLRVMQSRGYLYQCSNLAELDALMCKEIVPAYLGFDATASSLHVGSLLQIMILRHLQRCGHKPVVLVGGGTTKIGDPSGRDTTRQMLTDEQIDANIAGISKVFARFLTFGDGPTDAVLVNNDEWLGQLRLLPFLRDYGRYFTINRMLTFESVKQRLGREQPLTFLEFNYMIFQAYDFLELSRRYGCRLQMGGSDQWGNIISGVELGRRADDASLFAVTAPLITTADGKKMGKSLGGAVWLNEDLLPPYDYWQFWRNTDDADVVRFLRLFTELSDERIAELAQLEGAAINEAKVVLADEATRMLHGDGCLAAIRQTAAQLFTNGGGGGGVGSGGADMGTLPTVAVSRAELDGGITVVELFLKLNFAKSKSEVRRLIAAGGARLNDEKVIDEALVVGSGAFADGQLKVSSGKKKHGLVKLSQ</sequence>
<evidence type="ECO:0000256" key="8">
    <source>
        <dbReference type="ARBA" id="ARBA00048248"/>
    </source>
</evidence>
<dbReference type="GO" id="GO:0005829">
    <property type="term" value="C:cytosol"/>
    <property type="evidence" value="ECO:0007669"/>
    <property type="project" value="TreeGrafter"/>
</dbReference>
<dbReference type="SUPFAM" id="SSF52374">
    <property type="entry name" value="Nucleotidylyl transferase"/>
    <property type="match status" value="1"/>
</dbReference>
<reference evidence="11" key="1">
    <citation type="submission" date="2021-05" db="EMBL/GenBank/DDBJ databases">
        <title>The genome of the haptophyte Pavlova lutheri (Diacronema luteri, Pavlovales) - a model for lipid biosynthesis in eukaryotic algae.</title>
        <authorList>
            <person name="Hulatt C.J."/>
            <person name="Posewitz M.C."/>
        </authorList>
    </citation>
    <scope>NUCLEOTIDE SEQUENCE</scope>
    <source>
        <strain evidence="11">NIVA-4/92</strain>
    </source>
</reference>
<evidence type="ECO:0000256" key="6">
    <source>
        <dbReference type="ARBA" id="ARBA00023146"/>
    </source>
</evidence>
<dbReference type="NCBIfam" id="TIGR00234">
    <property type="entry name" value="tyrS"/>
    <property type="match status" value="1"/>
</dbReference>
<gene>
    <name evidence="11" type="ORF">KFE25_010721</name>
</gene>
<keyword evidence="3 10" id="KW-0547">Nucleotide-binding</keyword>
<dbReference type="PROSITE" id="PS50889">
    <property type="entry name" value="S4"/>
    <property type="match status" value="1"/>
</dbReference>
<dbReference type="PRINTS" id="PR01040">
    <property type="entry name" value="TRNASYNTHTYR"/>
</dbReference>
<dbReference type="CDD" id="cd00805">
    <property type="entry name" value="TyrRS_core"/>
    <property type="match status" value="1"/>
</dbReference>
<proteinExistence type="inferred from homology"/>
<dbReference type="Pfam" id="PF00579">
    <property type="entry name" value="tRNA-synt_1b"/>
    <property type="match status" value="1"/>
</dbReference>
<keyword evidence="4 10" id="KW-0067">ATP-binding</keyword>
<dbReference type="EC" id="6.1.1.1" evidence="1 10"/>
<evidence type="ECO:0000256" key="2">
    <source>
        <dbReference type="ARBA" id="ARBA00022598"/>
    </source>
</evidence>
<organism evidence="11 12">
    <name type="scientific">Diacronema lutheri</name>
    <name type="common">Unicellular marine alga</name>
    <name type="synonym">Monochrysis lutheri</name>
    <dbReference type="NCBI Taxonomy" id="2081491"/>
    <lineage>
        <taxon>Eukaryota</taxon>
        <taxon>Haptista</taxon>
        <taxon>Haptophyta</taxon>
        <taxon>Pavlovophyceae</taxon>
        <taxon>Pavlovales</taxon>
        <taxon>Pavlovaceae</taxon>
        <taxon>Diacronema</taxon>
    </lineage>
</organism>
<accession>A0A8J6C8V9</accession>
<dbReference type="PANTHER" id="PTHR11766">
    <property type="entry name" value="TYROSYL-TRNA SYNTHETASE"/>
    <property type="match status" value="1"/>
</dbReference>
<dbReference type="InterPro" id="IPR024107">
    <property type="entry name" value="Tyr-tRNA-ligase_bac_1"/>
</dbReference>
<dbReference type="OrthoDB" id="337870at2759"/>
<dbReference type="PANTHER" id="PTHR11766:SF0">
    <property type="entry name" value="TYROSINE--TRNA LIGASE, MITOCHONDRIAL"/>
    <property type="match status" value="1"/>
</dbReference>
<dbReference type="InterPro" id="IPR024088">
    <property type="entry name" value="Tyr-tRNA-ligase_bac-type"/>
</dbReference>
<evidence type="ECO:0000256" key="1">
    <source>
        <dbReference type="ARBA" id="ARBA00013160"/>
    </source>
</evidence>
<dbReference type="FunFam" id="1.10.240.10:FF:000001">
    <property type="entry name" value="Tyrosine--tRNA ligase"/>
    <property type="match status" value="1"/>
</dbReference>
<dbReference type="AlphaFoldDB" id="A0A8J6C8V9"/>
<dbReference type="InterPro" id="IPR002307">
    <property type="entry name" value="Tyr-tRNA-ligase"/>
</dbReference>
<dbReference type="EMBL" id="JAGTXO010000029">
    <property type="protein sequence ID" value="KAG8460970.1"/>
    <property type="molecule type" value="Genomic_DNA"/>
</dbReference>
<comment type="catalytic activity">
    <reaction evidence="8 10">
        <text>tRNA(Tyr) + L-tyrosine + ATP = L-tyrosyl-tRNA(Tyr) + AMP + diphosphate + H(+)</text>
        <dbReference type="Rhea" id="RHEA:10220"/>
        <dbReference type="Rhea" id="RHEA-COMP:9706"/>
        <dbReference type="Rhea" id="RHEA-COMP:9707"/>
        <dbReference type="ChEBI" id="CHEBI:15378"/>
        <dbReference type="ChEBI" id="CHEBI:30616"/>
        <dbReference type="ChEBI" id="CHEBI:33019"/>
        <dbReference type="ChEBI" id="CHEBI:58315"/>
        <dbReference type="ChEBI" id="CHEBI:78442"/>
        <dbReference type="ChEBI" id="CHEBI:78536"/>
        <dbReference type="ChEBI" id="CHEBI:456215"/>
        <dbReference type="EC" id="6.1.1.1"/>
    </reaction>
</comment>
<comment type="caution">
    <text evidence="11">The sequence shown here is derived from an EMBL/GenBank/DDBJ whole genome shotgun (WGS) entry which is preliminary data.</text>
</comment>
<dbReference type="InterPro" id="IPR002305">
    <property type="entry name" value="aa-tRNA-synth_Ic"/>
</dbReference>
<evidence type="ECO:0000256" key="3">
    <source>
        <dbReference type="ARBA" id="ARBA00022741"/>
    </source>
</evidence>
<evidence type="ECO:0000256" key="9">
    <source>
        <dbReference type="PROSITE-ProRule" id="PRU00182"/>
    </source>
</evidence>
<dbReference type="HAMAP" id="MF_02006">
    <property type="entry name" value="Tyr_tRNA_synth_type1"/>
    <property type="match status" value="1"/>
</dbReference>
<evidence type="ECO:0000256" key="5">
    <source>
        <dbReference type="ARBA" id="ARBA00022917"/>
    </source>
</evidence>
<keyword evidence="2 10" id="KW-0436">Ligase</keyword>
<dbReference type="Gene3D" id="1.10.240.10">
    <property type="entry name" value="Tyrosyl-Transfer RNA Synthetase"/>
    <property type="match status" value="1"/>
</dbReference>
<keyword evidence="9" id="KW-0694">RNA-binding</keyword>
<dbReference type="GO" id="GO:0004831">
    <property type="term" value="F:tyrosine-tRNA ligase activity"/>
    <property type="evidence" value="ECO:0007669"/>
    <property type="project" value="UniProtKB-EC"/>
</dbReference>